<feature type="compositionally biased region" description="Basic residues" evidence="1">
    <location>
        <begin position="81"/>
        <end position="104"/>
    </location>
</feature>
<reference evidence="2" key="3">
    <citation type="submission" date="2021-05" db="UniProtKB">
        <authorList>
            <consortium name="EnsemblPlants"/>
        </authorList>
    </citation>
    <scope>IDENTIFICATION</scope>
    <source>
        <strain evidence="2">cv. B73</strain>
    </source>
</reference>
<dbReference type="Proteomes" id="UP000007305">
    <property type="component" value="Chromosome 8"/>
</dbReference>
<protein>
    <submittedName>
        <fullName evidence="2">Uncharacterized protein</fullName>
    </submittedName>
</protein>
<gene>
    <name evidence="2" type="primary">LOC100282295</name>
</gene>
<proteinExistence type="predicted"/>
<evidence type="ECO:0000256" key="1">
    <source>
        <dbReference type="SAM" id="MobiDB-lite"/>
    </source>
</evidence>
<evidence type="ECO:0000313" key="2">
    <source>
        <dbReference type="EnsemblPlants" id="Zm00001eb340270_P001"/>
    </source>
</evidence>
<reference evidence="3" key="1">
    <citation type="journal article" date="2009" name="Science">
        <title>The B73 maize genome: complexity, diversity, and dynamics.</title>
        <authorList>
            <person name="Schnable P.S."/>
            <person name="Ware D."/>
            <person name="Fulton R.S."/>
            <person name="Stein J.C."/>
            <person name="Wei F."/>
            <person name="Pasternak S."/>
            <person name="Liang C."/>
            <person name="Zhang J."/>
            <person name="Fulton L."/>
            <person name="Graves T.A."/>
            <person name="Minx P."/>
            <person name="Reily A.D."/>
            <person name="Courtney L."/>
            <person name="Kruchowski S.S."/>
            <person name="Tomlinson C."/>
            <person name="Strong C."/>
            <person name="Delehaunty K."/>
            <person name="Fronick C."/>
            <person name="Courtney B."/>
            <person name="Rock S.M."/>
            <person name="Belter E."/>
            <person name="Du F."/>
            <person name="Kim K."/>
            <person name="Abbott R.M."/>
            <person name="Cotton M."/>
            <person name="Levy A."/>
            <person name="Marchetto P."/>
            <person name="Ochoa K."/>
            <person name="Jackson S.M."/>
            <person name="Gillam B."/>
            <person name="Chen W."/>
            <person name="Yan L."/>
            <person name="Higginbotham J."/>
            <person name="Cardenas M."/>
            <person name="Waligorski J."/>
            <person name="Applebaum E."/>
            <person name="Phelps L."/>
            <person name="Falcone J."/>
            <person name="Kanchi K."/>
            <person name="Thane T."/>
            <person name="Scimone A."/>
            <person name="Thane N."/>
            <person name="Henke J."/>
            <person name="Wang T."/>
            <person name="Ruppert J."/>
            <person name="Shah N."/>
            <person name="Rotter K."/>
            <person name="Hodges J."/>
            <person name="Ingenthron E."/>
            <person name="Cordes M."/>
            <person name="Kohlberg S."/>
            <person name="Sgro J."/>
            <person name="Delgado B."/>
            <person name="Mead K."/>
            <person name="Chinwalla A."/>
            <person name="Leonard S."/>
            <person name="Crouse K."/>
            <person name="Collura K."/>
            <person name="Kudrna D."/>
            <person name="Currie J."/>
            <person name="He R."/>
            <person name="Angelova A."/>
            <person name="Rajasekar S."/>
            <person name="Mueller T."/>
            <person name="Lomeli R."/>
            <person name="Scara G."/>
            <person name="Ko A."/>
            <person name="Delaney K."/>
            <person name="Wissotski M."/>
            <person name="Lopez G."/>
            <person name="Campos D."/>
            <person name="Braidotti M."/>
            <person name="Ashley E."/>
            <person name="Golser W."/>
            <person name="Kim H."/>
            <person name="Lee S."/>
            <person name="Lin J."/>
            <person name="Dujmic Z."/>
            <person name="Kim W."/>
            <person name="Talag J."/>
            <person name="Zuccolo A."/>
            <person name="Fan C."/>
            <person name="Sebastian A."/>
            <person name="Kramer M."/>
            <person name="Spiegel L."/>
            <person name="Nascimento L."/>
            <person name="Zutavern T."/>
            <person name="Miller B."/>
            <person name="Ambroise C."/>
            <person name="Muller S."/>
            <person name="Spooner W."/>
            <person name="Narechania A."/>
            <person name="Ren L."/>
            <person name="Wei S."/>
            <person name="Kumari S."/>
            <person name="Faga B."/>
            <person name="Levy M.J."/>
            <person name="McMahan L."/>
            <person name="Van Buren P."/>
            <person name="Vaughn M.W."/>
            <person name="Ying K."/>
            <person name="Yeh C.-T."/>
            <person name="Emrich S.J."/>
            <person name="Jia Y."/>
            <person name="Kalyanaraman A."/>
            <person name="Hsia A.-P."/>
            <person name="Barbazuk W.B."/>
            <person name="Baucom R.S."/>
            <person name="Brutnell T.P."/>
            <person name="Carpita N.C."/>
            <person name="Chaparro C."/>
            <person name="Chia J.-M."/>
            <person name="Deragon J.-M."/>
            <person name="Estill J.C."/>
            <person name="Fu Y."/>
            <person name="Jeddeloh J.A."/>
            <person name="Han Y."/>
            <person name="Lee H."/>
            <person name="Li P."/>
            <person name="Lisch D.R."/>
            <person name="Liu S."/>
            <person name="Liu Z."/>
            <person name="Nagel D.H."/>
            <person name="McCann M.C."/>
            <person name="SanMiguel P."/>
            <person name="Myers A.M."/>
            <person name="Nettleton D."/>
            <person name="Nguyen J."/>
            <person name="Penning B.W."/>
            <person name="Ponnala L."/>
            <person name="Schneider K.L."/>
            <person name="Schwartz D.C."/>
            <person name="Sharma A."/>
            <person name="Soderlund C."/>
            <person name="Springer N.M."/>
            <person name="Sun Q."/>
            <person name="Wang H."/>
            <person name="Waterman M."/>
            <person name="Westerman R."/>
            <person name="Wolfgruber T.K."/>
            <person name="Yang L."/>
            <person name="Yu Y."/>
            <person name="Zhang L."/>
            <person name="Zhou S."/>
            <person name="Zhu Q."/>
            <person name="Bennetzen J.L."/>
            <person name="Dawe R.K."/>
            <person name="Jiang J."/>
            <person name="Jiang N."/>
            <person name="Presting G.G."/>
            <person name="Wessler S.R."/>
            <person name="Aluru S."/>
            <person name="Martienssen R.A."/>
            <person name="Clifton S.W."/>
            <person name="McCombie W.R."/>
            <person name="Wing R.A."/>
            <person name="Wilson R.K."/>
        </authorList>
    </citation>
    <scope>NUCLEOTIDE SEQUENCE [LARGE SCALE GENOMIC DNA]</scope>
    <source>
        <strain evidence="3">cv. B73</strain>
    </source>
</reference>
<feature type="compositionally biased region" description="Pro residues" evidence="1">
    <location>
        <begin position="114"/>
        <end position="124"/>
    </location>
</feature>
<dbReference type="Gramene" id="Zm00001eb340270_T001">
    <property type="protein sequence ID" value="Zm00001eb340270_P001"/>
    <property type="gene ID" value="Zm00001eb340270"/>
</dbReference>
<name>A0A804QM19_MAIZE</name>
<keyword evidence="3" id="KW-1185">Reference proteome</keyword>
<reference evidence="2" key="2">
    <citation type="submission" date="2019-07" db="EMBL/GenBank/DDBJ databases">
        <authorList>
            <person name="Seetharam A."/>
            <person name="Woodhouse M."/>
            <person name="Cannon E."/>
        </authorList>
    </citation>
    <scope>NUCLEOTIDE SEQUENCE [LARGE SCALE GENOMIC DNA]</scope>
    <source>
        <strain evidence="2">cv. B73</strain>
    </source>
</reference>
<organism evidence="2 3">
    <name type="scientific">Zea mays</name>
    <name type="common">Maize</name>
    <dbReference type="NCBI Taxonomy" id="4577"/>
    <lineage>
        <taxon>Eukaryota</taxon>
        <taxon>Viridiplantae</taxon>
        <taxon>Streptophyta</taxon>
        <taxon>Embryophyta</taxon>
        <taxon>Tracheophyta</taxon>
        <taxon>Spermatophyta</taxon>
        <taxon>Magnoliopsida</taxon>
        <taxon>Liliopsida</taxon>
        <taxon>Poales</taxon>
        <taxon>Poaceae</taxon>
        <taxon>PACMAD clade</taxon>
        <taxon>Panicoideae</taxon>
        <taxon>Andropogonodae</taxon>
        <taxon>Andropogoneae</taxon>
        <taxon>Tripsacinae</taxon>
        <taxon>Zea</taxon>
    </lineage>
</organism>
<feature type="region of interest" description="Disordered" evidence="1">
    <location>
        <begin position="78"/>
        <end position="124"/>
    </location>
</feature>
<dbReference type="KEGG" id="zma:100282295"/>
<dbReference type="InParanoid" id="A0A804QM19"/>
<dbReference type="GeneID" id="100282295"/>
<accession>A0A804QM19</accession>
<dbReference type="RefSeq" id="NP_001355876.1">
    <property type="nucleotide sequence ID" value="NM_001368947.1"/>
</dbReference>
<sequence>MKKLPYFMSSLGHLRTLKAHNCNPQLGDSCKPVIISRSKCGKAPRSTRSFSIRPYIILLFSPITKTLSATGQFVARDPRFGIRKRWPSRRTTRRTTSRTRRTRTASRSPSATGRPPPRGWTPSS</sequence>
<dbReference type="AlphaFoldDB" id="A0A804QM19"/>
<dbReference type="EnsemblPlants" id="Zm00001eb340270_T001">
    <property type="protein sequence ID" value="Zm00001eb340270_P001"/>
    <property type="gene ID" value="Zm00001eb340270"/>
</dbReference>
<evidence type="ECO:0000313" key="3">
    <source>
        <dbReference type="Proteomes" id="UP000007305"/>
    </source>
</evidence>